<dbReference type="Proteomes" id="UP000237466">
    <property type="component" value="Unassembled WGS sequence"/>
</dbReference>
<proteinExistence type="predicted"/>
<name>A0A2S3S3J2_VIBVL</name>
<organism evidence="1 2">
    <name type="scientific">Vibrio vulnificus</name>
    <dbReference type="NCBI Taxonomy" id="672"/>
    <lineage>
        <taxon>Bacteria</taxon>
        <taxon>Pseudomonadati</taxon>
        <taxon>Pseudomonadota</taxon>
        <taxon>Gammaproteobacteria</taxon>
        <taxon>Vibrionales</taxon>
        <taxon>Vibrionaceae</taxon>
        <taxon>Vibrio</taxon>
    </lineage>
</organism>
<sequence length="183" mass="19842">MEKITIITLTRNEESMLNNKNRNVGRLTLLCCLFAANTFADVQILGSESELSQTIADQYQQNVTLFNGQLNSNDVLYVNVGTATDDEITQAKSHIISGSTVVIDLTQIAGDDARLDWSQKLTGLGLSAPVVVTGVYQGDALVNAIVSDVTDENDNPINDPQAELESVKLSLTHALDRFQSEGK</sequence>
<accession>A0A2S3S3J2</accession>
<comment type="caution">
    <text evidence="1">The sequence shown here is derived from an EMBL/GenBank/DDBJ whole genome shotgun (WGS) entry which is preliminary data.</text>
</comment>
<protein>
    <submittedName>
        <fullName evidence="1">Cytolysin secretion protein</fullName>
    </submittedName>
</protein>
<reference evidence="1 2" key="1">
    <citation type="journal article" date="2018" name="Front. Microbiol.">
        <title>Phylogeny of Vibrio vulnificus from the Analysis of the Core-Genome: Implications for Intra-Species Taxonomy.</title>
        <authorList>
            <person name="Roig F.J."/>
            <person name="Gonzalez-Candelas F."/>
            <person name="Sanjuan E."/>
            <person name="Fouz B."/>
            <person name="Feil E.J."/>
            <person name="Llorens C."/>
            <person name="Baker-Austin C."/>
            <person name="Oliver J.D."/>
            <person name="Danin-Poleg Y."/>
            <person name="Gibas C.J."/>
            <person name="Kashi Y."/>
            <person name="Gulig P.A."/>
            <person name="Morrison S.S."/>
            <person name="Amaro C."/>
        </authorList>
    </citation>
    <scope>NUCLEOTIDE SEQUENCE [LARGE SCALE GENOMIC DNA]</scope>
    <source>
        <strain evidence="1 2">CECT4608</strain>
    </source>
</reference>
<gene>
    <name evidence="1" type="ORF">CRN52_00085</name>
</gene>
<dbReference type="EMBL" id="PDGH01000005">
    <property type="protein sequence ID" value="POB50158.1"/>
    <property type="molecule type" value="Genomic_DNA"/>
</dbReference>
<evidence type="ECO:0000313" key="2">
    <source>
        <dbReference type="Proteomes" id="UP000237466"/>
    </source>
</evidence>
<dbReference type="AlphaFoldDB" id="A0A2S3S3J2"/>
<dbReference type="RefSeq" id="WP_017789002.1">
    <property type="nucleotide sequence ID" value="NZ_CP009262.1"/>
</dbReference>
<evidence type="ECO:0000313" key="1">
    <source>
        <dbReference type="EMBL" id="POB50158.1"/>
    </source>
</evidence>